<dbReference type="EMBL" id="JGYK01000002">
    <property type="protein sequence ID" value="KFI39299.1"/>
    <property type="molecule type" value="Genomic_DNA"/>
</dbReference>
<gene>
    <name evidence="9" type="ORF">BACT_0129</name>
</gene>
<dbReference type="AlphaFoldDB" id="A0A086YYE9"/>
<dbReference type="InterPro" id="IPR035906">
    <property type="entry name" value="MetI-like_sf"/>
</dbReference>
<organism evidence="9 10">
    <name type="scientific">Bifidobacterium actinocoloniiforme DSM 22766</name>
    <dbReference type="NCBI Taxonomy" id="1437605"/>
    <lineage>
        <taxon>Bacteria</taxon>
        <taxon>Bacillati</taxon>
        <taxon>Actinomycetota</taxon>
        <taxon>Actinomycetes</taxon>
        <taxon>Bifidobacteriales</taxon>
        <taxon>Bifidobacteriaceae</taxon>
        <taxon>Bifidobacterium</taxon>
    </lineage>
</organism>
<keyword evidence="6 7" id="KW-0472">Membrane</keyword>
<dbReference type="InterPro" id="IPR000515">
    <property type="entry name" value="MetI-like"/>
</dbReference>
<feature type="domain" description="ABC transmembrane type-1" evidence="8">
    <location>
        <begin position="86"/>
        <end position="283"/>
    </location>
</feature>
<dbReference type="Gene3D" id="1.10.3720.10">
    <property type="entry name" value="MetI-like"/>
    <property type="match status" value="1"/>
</dbReference>
<feature type="transmembrane region" description="Helical" evidence="7">
    <location>
        <begin position="154"/>
        <end position="177"/>
    </location>
</feature>
<dbReference type="STRING" id="1437605.AB656_06480"/>
<evidence type="ECO:0000256" key="4">
    <source>
        <dbReference type="ARBA" id="ARBA00022692"/>
    </source>
</evidence>
<protein>
    <submittedName>
        <fullName evidence="9">Binding-protein-dependent transport systems inner membrane component</fullName>
    </submittedName>
</protein>
<feature type="transmembrane region" description="Helical" evidence="7">
    <location>
        <begin position="90"/>
        <end position="112"/>
    </location>
</feature>
<feature type="transmembrane region" description="Helical" evidence="7">
    <location>
        <begin position="197"/>
        <end position="216"/>
    </location>
</feature>
<evidence type="ECO:0000256" key="6">
    <source>
        <dbReference type="ARBA" id="ARBA00023136"/>
    </source>
</evidence>
<dbReference type="SUPFAM" id="SSF161098">
    <property type="entry name" value="MetI-like"/>
    <property type="match status" value="1"/>
</dbReference>
<evidence type="ECO:0000256" key="3">
    <source>
        <dbReference type="ARBA" id="ARBA00022475"/>
    </source>
</evidence>
<keyword evidence="5 7" id="KW-1133">Transmembrane helix</keyword>
<reference evidence="9 10" key="1">
    <citation type="submission" date="2014-03" db="EMBL/GenBank/DDBJ databases">
        <title>Genomics of Bifidobacteria.</title>
        <authorList>
            <person name="Ventura M."/>
            <person name="Milani C."/>
            <person name="Lugli G.A."/>
        </authorList>
    </citation>
    <scope>NUCLEOTIDE SEQUENCE [LARGE SCALE GENOMIC DNA]</scope>
    <source>
        <strain evidence="9 10">DSM 22766</strain>
    </source>
</reference>
<dbReference type="GO" id="GO:0055085">
    <property type="term" value="P:transmembrane transport"/>
    <property type="evidence" value="ECO:0007669"/>
    <property type="project" value="InterPro"/>
</dbReference>
<dbReference type="eggNOG" id="COG0395">
    <property type="taxonomic scope" value="Bacteria"/>
</dbReference>
<feature type="transmembrane region" description="Helical" evidence="7">
    <location>
        <begin position="118"/>
        <end position="142"/>
    </location>
</feature>
<comment type="caution">
    <text evidence="9">The sequence shown here is derived from an EMBL/GenBank/DDBJ whole genome shotgun (WGS) entry which is preliminary data.</text>
</comment>
<sequence length="306" mass="33877">MSMMTRSSNAGGRNLTLTQRERRRSVVRSVVVLAITLVCAVPLWYIIINTFKTIPDMSANPLGLPKQWTFANYVNAFATVPIVRSLVNTAIVTVVGVFFQVMVGALAAYGMILHKSVFTTVVGAMLMVAFVIPTQSTLIPLYRMESSVGLVNTLAGLIIMYLAGSVFCYFLIVGYMRSLPFEVIEAARIDGAGPFRIFRSIVLPLIRPIMTTVVVFQTMSTWNDFMTANVFISSSDLRTLVLQVYSAVGRVLHGLAQLHDHHGPGFDPSIHLLRPLPEVDRLRVGGRRGERLTWAQVQWAKTTKEG</sequence>
<keyword evidence="4 7" id="KW-0812">Transmembrane</keyword>
<evidence type="ECO:0000256" key="1">
    <source>
        <dbReference type="ARBA" id="ARBA00004651"/>
    </source>
</evidence>
<dbReference type="Proteomes" id="UP000029015">
    <property type="component" value="Unassembled WGS sequence"/>
</dbReference>
<accession>A0A086YYE9</accession>
<name>A0A086YYE9_9BIFI</name>
<keyword evidence="3" id="KW-1003">Cell membrane</keyword>
<dbReference type="CDD" id="cd06261">
    <property type="entry name" value="TM_PBP2"/>
    <property type="match status" value="1"/>
</dbReference>
<keyword evidence="10" id="KW-1185">Reference proteome</keyword>
<evidence type="ECO:0000313" key="9">
    <source>
        <dbReference type="EMBL" id="KFI39299.1"/>
    </source>
</evidence>
<dbReference type="PANTHER" id="PTHR43744:SF8">
    <property type="entry name" value="SN-GLYCEROL-3-PHOSPHATE TRANSPORT SYSTEM PERMEASE PROTEIN UGPE"/>
    <property type="match status" value="1"/>
</dbReference>
<dbReference type="PROSITE" id="PS50928">
    <property type="entry name" value="ABC_TM1"/>
    <property type="match status" value="1"/>
</dbReference>
<comment type="similarity">
    <text evidence="7">Belongs to the binding-protein-dependent transport system permease family.</text>
</comment>
<keyword evidence="2 7" id="KW-0813">Transport</keyword>
<evidence type="ECO:0000256" key="2">
    <source>
        <dbReference type="ARBA" id="ARBA00022448"/>
    </source>
</evidence>
<evidence type="ECO:0000259" key="8">
    <source>
        <dbReference type="PROSITE" id="PS50928"/>
    </source>
</evidence>
<comment type="subcellular location">
    <subcellularLocation>
        <location evidence="1 7">Cell membrane</location>
        <topology evidence="1 7">Multi-pass membrane protein</topology>
    </subcellularLocation>
</comment>
<feature type="transmembrane region" description="Helical" evidence="7">
    <location>
        <begin position="26"/>
        <end position="47"/>
    </location>
</feature>
<evidence type="ECO:0000313" key="10">
    <source>
        <dbReference type="Proteomes" id="UP000029015"/>
    </source>
</evidence>
<proteinExistence type="inferred from homology"/>
<dbReference type="Pfam" id="PF00528">
    <property type="entry name" value="BPD_transp_1"/>
    <property type="match status" value="1"/>
</dbReference>
<dbReference type="PANTHER" id="PTHR43744">
    <property type="entry name" value="ABC TRANSPORTER PERMEASE PROTEIN MG189-RELATED-RELATED"/>
    <property type="match status" value="1"/>
</dbReference>
<evidence type="ECO:0000256" key="7">
    <source>
        <dbReference type="RuleBase" id="RU363032"/>
    </source>
</evidence>
<dbReference type="GO" id="GO:0005886">
    <property type="term" value="C:plasma membrane"/>
    <property type="evidence" value="ECO:0007669"/>
    <property type="project" value="UniProtKB-SubCell"/>
</dbReference>
<evidence type="ECO:0000256" key="5">
    <source>
        <dbReference type="ARBA" id="ARBA00022989"/>
    </source>
</evidence>